<dbReference type="InterPro" id="IPR018050">
    <property type="entry name" value="Pmannose_isomerase-type1_CS"/>
</dbReference>
<evidence type="ECO:0000313" key="11">
    <source>
        <dbReference type="Proteomes" id="UP000246303"/>
    </source>
</evidence>
<dbReference type="Gene3D" id="2.60.120.10">
    <property type="entry name" value="Jelly Rolls"/>
    <property type="match status" value="2"/>
</dbReference>
<organism evidence="10 11">
    <name type="scientific">Arthrobacter psychrochitiniphilus</name>
    <dbReference type="NCBI Taxonomy" id="291045"/>
    <lineage>
        <taxon>Bacteria</taxon>
        <taxon>Bacillati</taxon>
        <taxon>Actinomycetota</taxon>
        <taxon>Actinomycetes</taxon>
        <taxon>Micrococcales</taxon>
        <taxon>Micrococcaceae</taxon>
        <taxon>Arthrobacter</taxon>
    </lineage>
</organism>
<dbReference type="GO" id="GO:0009298">
    <property type="term" value="P:GDP-mannose biosynthetic process"/>
    <property type="evidence" value="ECO:0007669"/>
    <property type="project" value="InterPro"/>
</dbReference>
<evidence type="ECO:0000256" key="7">
    <source>
        <dbReference type="PIRSR" id="PIRSR001480-1"/>
    </source>
</evidence>
<reference evidence="10 11" key="1">
    <citation type="submission" date="2018-05" db="EMBL/GenBank/DDBJ databases">
        <title>Genetic diversity of glacier-inhabiting Cryobacterium bacteria in China and description of Cryobacterium mengkeensis sp. nov. and Arthrobacter glacialis sp. nov.</title>
        <authorList>
            <person name="Liu Q."/>
            <person name="Xin Y.-H."/>
        </authorList>
    </citation>
    <scope>NUCLEOTIDE SEQUENCE [LARGE SCALE GENOMIC DNA]</scope>
    <source>
        <strain evidence="10 11">GP3</strain>
    </source>
</reference>
<feature type="active site" evidence="7">
    <location>
        <position position="306"/>
    </location>
</feature>
<protein>
    <recommendedName>
        <fullName evidence="3">mannose-6-phosphate isomerase</fullName>
        <ecNumber evidence="3">5.3.1.8</ecNumber>
    </recommendedName>
</protein>
<dbReference type="EMBL" id="QHLZ01000001">
    <property type="protein sequence ID" value="PXA69363.1"/>
    <property type="molecule type" value="Genomic_DNA"/>
</dbReference>
<evidence type="ECO:0000256" key="3">
    <source>
        <dbReference type="ARBA" id="ARBA00011956"/>
    </source>
</evidence>
<comment type="cofactor">
    <cofactor evidence="8">
        <name>Zn(2+)</name>
        <dbReference type="ChEBI" id="CHEBI:29105"/>
    </cofactor>
    <text evidence="8">Binds 1 zinc ion per subunit.</text>
</comment>
<feature type="binding site" evidence="8">
    <location>
        <position position="98"/>
    </location>
    <ligand>
        <name>Zn(2+)</name>
        <dbReference type="ChEBI" id="CHEBI:29105"/>
    </ligand>
</feature>
<evidence type="ECO:0000256" key="6">
    <source>
        <dbReference type="ARBA" id="ARBA00023235"/>
    </source>
</evidence>
<comment type="caution">
    <text evidence="10">The sequence shown here is derived from an EMBL/GenBank/DDBJ whole genome shotgun (WGS) entry which is preliminary data.</text>
</comment>
<dbReference type="PIRSF" id="PIRSF001480">
    <property type="entry name" value="Mannose-6-phosphate_isomerase"/>
    <property type="match status" value="1"/>
</dbReference>
<evidence type="ECO:0000256" key="8">
    <source>
        <dbReference type="PIRSR" id="PIRSR001480-2"/>
    </source>
</evidence>
<dbReference type="RefSeq" id="WP_110104649.1">
    <property type="nucleotide sequence ID" value="NZ_JACBZZ010000001.1"/>
</dbReference>
<dbReference type="AlphaFoldDB" id="A0A2V3DW70"/>
<dbReference type="NCBIfam" id="TIGR00218">
    <property type="entry name" value="manA"/>
    <property type="match status" value="1"/>
</dbReference>
<dbReference type="PRINTS" id="PR00714">
    <property type="entry name" value="MAN6PISMRASE"/>
</dbReference>
<dbReference type="GO" id="GO:0005975">
    <property type="term" value="P:carbohydrate metabolic process"/>
    <property type="evidence" value="ECO:0007669"/>
    <property type="project" value="InterPro"/>
</dbReference>
<feature type="binding site" evidence="8">
    <location>
        <position position="133"/>
    </location>
    <ligand>
        <name>Zn(2+)</name>
        <dbReference type="ChEBI" id="CHEBI:29105"/>
    </ligand>
</feature>
<evidence type="ECO:0000256" key="5">
    <source>
        <dbReference type="ARBA" id="ARBA00022833"/>
    </source>
</evidence>
<feature type="domain" description="Phosphomannose isomerase type I catalytic" evidence="9">
    <location>
        <begin position="1"/>
        <end position="149"/>
    </location>
</feature>
<feature type="binding site" evidence="8">
    <location>
        <position position="287"/>
    </location>
    <ligand>
        <name>Zn(2+)</name>
        <dbReference type="ChEBI" id="CHEBI:29105"/>
    </ligand>
</feature>
<sequence>MFALTNVTRDYAWGSTTAIAALLGTTPSGGPEAELWMGAHSDSPSIASTPDGGVPLDELIAQHPLETLGQQVHADFGAKLPFLAKLLAAESALSLQVHPTLERAGERFAAEEAAGIPRDAAHRNYKDANHKPEMILALTPFEALCGFRPCADAAALFRAVAAAIEAHGAQVPELLHQLEMTLNSRMAAPMVVRRAFETLVDGGAATTALVELAAAALAADSTALAAGEGAASNTCAGLPDNGAASLRTVVELAGQYPGDAGVLVSLLLNRVSLRPGEAIYMPAGNIHAYLNGLGLEVMASSDNVLRGGLTAKHMDVPELLDTVNFSPNTVPMVSTRTTDLGQQVWEPPFAEFALQRVELSAGAAPVPLVQNGPLLVLAVQGSVLLDSPRSDMALHRGGCAFIPAVENPVMVHPGAQAGSEPAVIFAVTVAG</sequence>
<proteinExistence type="inferred from homology"/>
<evidence type="ECO:0000313" key="10">
    <source>
        <dbReference type="EMBL" id="PXA69363.1"/>
    </source>
</evidence>
<evidence type="ECO:0000259" key="9">
    <source>
        <dbReference type="Pfam" id="PF20511"/>
    </source>
</evidence>
<comment type="similarity">
    <text evidence="2">Belongs to the mannose-6-phosphate isomerase type 1 family.</text>
</comment>
<dbReference type="InterPro" id="IPR046457">
    <property type="entry name" value="PMI_typeI_cat"/>
</dbReference>
<evidence type="ECO:0000256" key="2">
    <source>
        <dbReference type="ARBA" id="ARBA00010772"/>
    </source>
</evidence>
<dbReference type="Proteomes" id="UP000246303">
    <property type="component" value="Unassembled WGS sequence"/>
</dbReference>
<dbReference type="EC" id="5.3.1.8" evidence="3"/>
<dbReference type="InterPro" id="IPR016305">
    <property type="entry name" value="Mannose-6-P_Isomerase"/>
</dbReference>
<dbReference type="SUPFAM" id="SSF51182">
    <property type="entry name" value="RmlC-like cupins"/>
    <property type="match status" value="1"/>
</dbReference>
<dbReference type="Pfam" id="PF20511">
    <property type="entry name" value="PMI_typeI_cat"/>
    <property type="match status" value="1"/>
</dbReference>
<dbReference type="InterPro" id="IPR014710">
    <property type="entry name" value="RmlC-like_jellyroll"/>
</dbReference>
<keyword evidence="5 8" id="KW-0862">Zinc</keyword>
<evidence type="ECO:0000256" key="1">
    <source>
        <dbReference type="ARBA" id="ARBA00000757"/>
    </source>
</evidence>
<keyword evidence="11" id="KW-1185">Reference proteome</keyword>
<gene>
    <name evidence="10" type="primary">manA</name>
    <name evidence="10" type="ORF">CVS29_02035</name>
</gene>
<keyword evidence="4 8" id="KW-0479">Metal-binding</keyword>
<dbReference type="GO" id="GO:0005829">
    <property type="term" value="C:cytosol"/>
    <property type="evidence" value="ECO:0007669"/>
    <property type="project" value="TreeGrafter"/>
</dbReference>
<feature type="binding site" evidence="8">
    <location>
        <position position="96"/>
    </location>
    <ligand>
        <name>Zn(2+)</name>
        <dbReference type="ChEBI" id="CHEBI:29105"/>
    </ligand>
</feature>
<dbReference type="CDD" id="cd07011">
    <property type="entry name" value="cupin_PMI_type_I_N"/>
    <property type="match status" value="1"/>
</dbReference>
<dbReference type="PANTHER" id="PTHR10309">
    <property type="entry name" value="MANNOSE-6-PHOSPHATE ISOMERASE"/>
    <property type="match status" value="1"/>
</dbReference>
<name>A0A2V3DW70_9MICC</name>
<dbReference type="InterPro" id="IPR001250">
    <property type="entry name" value="Man6P_Isoase-1"/>
</dbReference>
<dbReference type="PROSITE" id="PS00965">
    <property type="entry name" value="PMI_I_1"/>
    <property type="match status" value="1"/>
</dbReference>
<keyword evidence="6 10" id="KW-0413">Isomerase</keyword>
<dbReference type="Gene3D" id="1.10.441.10">
    <property type="entry name" value="Phosphomannose Isomerase, domain 2"/>
    <property type="match status" value="1"/>
</dbReference>
<dbReference type="GO" id="GO:0008270">
    <property type="term" value="F:zinc ion binding"/>
    <property type="evidence" value="ECO:0007669"/>
    <property type="project" value="InterPro"/>
</dbReference>
<accession>A0A2V3DW70</accession>
<comment type="catalytic activity">
    <reaction evidence="1">
        <text>D-mannose 6-phosphate = D-fructose 6-phosphate</text>
        <dbReference type="Rhea" id="RHEA:12356"/>
        <dbReference type="ChEBI" id="CHEBI:58735"/>
        <dbReference type="ChEBI" id="CHEBI:61527"/>
        <dbReference type="EC" id="5.3.1.8"/>
    </reaction>
</comment>
<dbReference type="InterPro" id="IPR011051">
    <property type="entry name" value="RmlC_Cupin_sf"/>
</dbReference>
<dbReference type="GO" id="GO:0004476">
    <property type="term" value="F:mannose-6-phosphate isomerase activity"/>
    <property type="evidence" value="ECO:0007669"/>
    <property type="project" value="UniProtKB-EC"/>
</dbReference>
<evidence type="ECO:0000256" key="4">
    <source>
        <dbReference type="ARBA" id="ARBA00022723"/>
    </source>
</evidence>
<dbReference type="OrthoDB" id="9792649at2"/>
<dbReference type="PANTHER" id="PTHR10309:SF0">
    <property type="entry name" value="MANNOSE-6-PHOSPHATE ISOMERASE"/>
    <property type="match status" value="1"/>
</dbReference>